<dbReference type="Pfam" id="PF13191">
    <property type="entry name" value="AAA_16"/>
    <property type="match status" value="1"/>
</dbReference>
<dbReference type="InterPro" id="IPR041664">
    <property type="entry name" value="AAA_16"/>
</dbReference>
<geneLocation type="plasmid" evidence="4 5">
    <name>unnamed2</name>
</geneLocation>
<dbReference type="PROSITE" id="PS50125">
    <property type="entry name" value="GUANYLATE_CYCLASE_2"/>
    <property type="match status" value="1"/>
</dbReference>
<proteinExistence type="predicted"/>
<dbReference type="OrthoDB" id="341967at2"/>
<dbReference type="SUPFAM" id="SSF48452">
    <property type="entry name" value="TPR-like"/>
    <property type="match status" value="1"/>
</dbReference>
<keyword evidence="5" id="KW-1185">Reference proteome</keyword>
<evidence type="ECO:0000256" key="1">
    <source>
        <dbReference type="ARBA" id="ARBA00022741"/>
    </source>
</evidence>
<keyword evidence="4" id="KW-0614">Plasmid</keyword>
<dbReference type="SUPFAM" id="SSF52540">
    <property type="entry name" value="P-loop containing nucleoside triphosphate hydrolases"/>
    <property type="match status" value="1"/>
</dbReference>
<evidence type="ECO:0000313" key="4">
    <source>
        <dbReference type="EMBL" id="QDY70837.1"/>
    </source>
</evidence>
<protein>
    <submittedName>
        <fullName evidence="4">AAA family ATPase</fullName>
    </submittedName>
</protein>
<dbReference type="GO" id="GO:0004016">
    <property type="term" value="F:adenylate cyclase activity"/>
    <property type="evidence" value="ECO:0007669"/>
    <property type="project" value="UniProtKB-ARBA"/>
</dbReference>
<sequence>MARDIDCNSCGAVLAYQDGMRFCAVCGAKLESTPPPLQHERRQVTVLFADIVDYTGHAARVDPEELRAGLDCYYRLARTKIGAWGGMVAEYLGDGVVGYFGVPVAFQDTADRAIGAAHAIIADAPSITIGGTQINIRAGIATGQVLVELDGQIPRITGSTSVLASRIQGIAAPQSVCVSDLTRELARPGQRFEALGEQALKGFEAAVPVWRSLASTNTHGPRHLTPLVGRDDELARLRTNWENVRHGDTTSQPLLIIGGPGIGKSRLVDEHLMASPAPGSTIILRGAELHRSTMLYPVIEWFRALDNPDDFIDDDPHLAALDSLAAAGNLLRHTASAKIRADILDALMRRFRDTLRLGASQFLFEDIHWMDDTTLELLRRLSEETSTQTVQIVATSRPGVLDADAFAEFETLELSPLQRADVSRLVERLAGTKLSDEDAARIVEKSDGIPIFAEHLARASLRKGTTGDDAVPDTLSSLLSAWIDRAGPARKVARIASILGRSFDPDMVSALSAARPVQVAEDLDALCRNEILIAEGERKFSFRHDLLRDAAAASLTRVHRKTLHKAAAEVLEERAGGDILLGEIAHHYSAGEAHGPAADWWQRAAMTAMAKGAFAEAVQQFDHALAHNAFLASGGDTTRKRAELLAGLAATHMQTSGFTGPNVMDTYSAALAELKGLSVSQPEALPIYWGIFTYQILIGDLASAEATVGSMAALLDALSPEARTSENKLAVVGTENAAHFYSGRFNEQVKTHERTRALYRAEEHAVLIPRYGMDIYGVVQAFTPHSAAITGRFEMALNLIDEADAHQKILNVPLMLPHIDVWNGVALSYMGKFEDALDRIDRGIAAADAQGAAFWSATGRMWRSVIAFEATPDAELIDSIRAGLDLQQMIGVGIGIPYWSARLAEAMATCGDIVAARTFAQSQSMPGTNRREGVWRAERWRICGRIEALSGDTDAAMRCFEEADNLAQSQDALLWQLNARIEAFRLARGEARAVALREVLDQIENPSEAKSGRDAQALLSDWQAILDA</sequence>
<dbReference type="GO" id="GO:0035556">
    <property type="term" value="P:intracellular signal transduction"/>
    <property type="evidence" value="ECO:0007669"/>
    <property type="project" value="InterPro"/>
</dbReference>
<dbReference type="Gene3D" id="3.40.50.300">
    <property type="entry name" value="P-loop containing nucleotide triphosphate hydrolases"/>
    <property type="match status" value="1"/>
</dbReference>
<dbReference type="EMBL" id="CP042263">
    <property type="protein sequence ID" value="QDY70837.1"/>
    <property type="molecule type" value="Genomic_DNA"/>
</dbReference>
<evidence type="ECO:0000313" key="5">
    <source>
        <dbReference type="Proteomes" id="UP000318483"/>
    </source>
</evidence>
<dbReference type="RefSeq" id="WP_146366253.1">
    <property type="nucleotide sequence ID" value="NZ_CP042263.1"/>
</dbReference>
<dbReference type="PANTHER" id="PTHR16305:SF28">
    <property type="entry name" value="GUANYLATE CYCLASE DOMAIN-CONTAINING PROTEIN"/>
    <property type="match status" value="1"/>
</dbReference>
<dbReference type="InterPro" id="IPR027417">
    <property type="entry name" value="P-loop_NTPase"/>
</dbReference>
<keyword evidence="1" id="KW-0547">Nucleotide-binding</keyword>
<dbReference type="AlphaFoldDB" id="A0A5B8J909"/>
<dbReference type="PANTHER" id="PTHR16305">
    <property type="entry name" value="TESTICULAR SOLUBLE ADENYLYL CYCLASE"/>
    <property type="match status" value="1"/>
</dbReference>
<dbReference type="GO" id="GO:0005524">
    <property type="term" value="F:ATP binding"/>
    <property type="evidence" value="ECO:0007669"/>
    <property type="project" value="UniProtKB-KW"/>
</dbReference>
<reference evidence="4 5" key="1">
    <citation type="submission" date="2019-07" db="EMBL/GenBank/DDBJ databases">
        <title>Litoreibacter alkalisoli sp. nov., isolated from saline-alkaline soil.</title>
        <authorList>
            <person name="Wang S."/>
            <person name="Xu L."/>
            <person name="Xing Y.-T."/>
            <person name="Sun J.-Q."/>
        </authorList>
    </citation>
    <scope>NUCLEOTIDE SEQUENCE [LARGE SCALE GENOMIC DNA]</scope>
    <source>
        <strain evidence="4 5">LN3S51</strain>
        <plasmid evidence="4 5">unnamed2</plasmid>
    </source>
</reference>
<dbReference type="KEGG" id="lit:FPZ52_14100"/>
<accession>A0A5B8J909</accession>
<evidence type="ECO:0000256" key="2">
    <source>
        <dbReference type="ARBA" id="ARBA00022840"/>
    </source>
</evidence>
<gene>
    <name evidence="4" type="ORF">FPZ52_14100</name>
</gene>
<keyword evidence="2" id="KW-0067">ATP-binding</keyword>
<dbReference type="InterPro" id="IPR011990">
    <property type="entry name" value="TPR-like_helical_dom_sf"/>
</dbReference>
<name>A0A5B8J909_9RHOB</name>
<dbReference type="SMART" id="SM00044">
    <property type="entry name" value="CYCc"/>
    <property type="match status" value="1"/>
</dbReference>
<dbReference type="Pfam" id="PF00211">
    <property type="entry name" value="Guanylate_cyc"/>
    <property type="match status" value="1"/>
</dbReference>
<dbReference type="InterPro" id="IPR029787">
    <property type="entry name" value="Nucleotide_cyclase"/>
</dbReference>
<dbReference type="Proteomes" id="UP000318483">
    <property type="component" value="Plasmid unnamed2"/>
</dbReference>
<dbReference type="InterPro" id="IPR001054">
    <property type="entry name" value="A/G_cyclase"/>
</dbReference>
<organism evidence="4 5">
    <name type="scientific">Qingshengfaniella alkalisoli</name>
    <dbReference type="NCBI Taxonomy" id="2599296"/>
    <lineage>
        <taxon>Bacteria</taxon>
        <taxon>Pseudomonadati</taxon>
        <taxon>Pseudomonadota</taxon>
        <taxon>Alphaproteobacteria</taxon>
        <taxon>Rhodobacterales</taxon>
        <taxon>Paracoccaceae</taxon>
        <taxon>Qingshengfaniella</taxon>
    </lineage>
</organism>
<feature type="domain" description="Guanylate cyclase" evidence="3">
    <location>
        <begin position="45"/>
        <end position="168"/>
    </location>
</feature>
<dbReference type="CDD" id="cd07302">
    <property type="entry name" value="CHD"/>
    <property type="match status" value="1"/>
</dbReference>
<dbReference type="GO" id="GO:0009190">
    <property type="term" value="P:cyclic nucleotide biosynthetic process"/>
    <property type="evidence" value="ECO:0007669"/>
    <property type="project" value="InterPro"/>
</dbReference>
<dbReference type="Gene3D" id="3.30.70.1230">
    <property type="entry name" value="Nucleotide cyclase"/>
    <property type="match status" value="1"/>
</dbReference>
<dbReference type="GO" id="GO:0005737">
    <property type="term" value="C:cytoplasm"/>
    <property type="evidence" value="ECO:0007669"/>
    <property type="project" value="TreeGrafter"/>
</dbReference>
<evidence type="ECO:0000259" key="3">
    <source>
        <dbReference type="PROSITE" id="PS50125"/>
    </source>
</evidence>
<dbReference type="SUPFAM" id="SSF55073">
    <property type="entry name" value="Nucleotide cyclase"/>
    <property type="match status" value="1"/>
</dbReference>